<proteinExistence type="predicted"/>
<keyword evidence="1" id="KW-1133">Transmembrane helix</keyword>
<dbReference type="PIRSF" id="PIRSF018266">
    <property type="entry name" value="FecR"/>
    <property type="match status" value="1"/>
</dbReference>
<feature type="domain" description="FecR N-terminal" evidence="3">
    <location>
        <begin position="14"/>
        <end position="55"/>
    </location>
</feature>
<evidence type="ECO:0000256" key="1">
    <source>
        <dbReference type="SAM" id="Phobius"/>
    </source>
</evidence>
<evidence type="ECO:0000259" key="2">
    <source>
        <dbReference type="Pfam" id="PF04773"/>
    </source>
</evidence>
<dbReference type="Pfam" id="PF16220">
    <property type="entry name" value="DUF4880"/>
    <property type="match status" value="1"/>
</dbReference>
<gene>
    <name evidence="4" type="ORF">DF183_03880</name>
</gene>
<evidence type="ECO:0000313" key="5">
    <source>
        <dbReference type="Proteomes" id="UP000245216"/>
    </source>
</evidence>
<keyword evidence="1" id="KW-0812">Transmembrane</keyword>
<dbReference type="InterPro" id="IPR012373">
    <property type="entry name" value="Ferrdict_sens_TM"/>
</dbReference>
<comment type="caution">
    <text evidence="4">The sequence shown here is derived from an EMBL/GenBank/DDBJ whole genome shotgun (WGS) entry which is preliminary data.</text>
</comment>
<dbReference type="STRING" id="511.UZ73_01220"/>
<protein>
    <submittedName>
        <fullName evidence="4">Iron dicitrate transport regulator FecR</fullName>
    </submittedName>
</protein>
<dbReference type="PANTHER" id="PTHR30273:SF2">
    <property type="entry name" value="PROTEIN FECR"/>
    <property type="match status" value="1"/>
</dbReference>
<dbReference type="PANTHER" id="PTHR30273">
    <property type="entry name" value="PERIPLASMIC SIGNAL SENSOR AND SIGMA FACTOR ACTIVATOR FECR-RELATED"/>
    <property type="match status" value="1"/>
</dbReference>
<organism evidence="4 5">
    <name type="scientific">Alcaligenes faecalis</name>
    <dbReference type="NCBI Taxonomy" id="511"/>
    <lineage>
        <taxon>Bacteria</taxon>
        <taxon>Pseudomonadati</taxon>
        <taxon>Pseudomonadota</taxon>
        <taxon>Betaproteobacteria</taxon>
        <taxon>Burkholderiales</taxon>
        <taxon>Alcaligenaceae</taxon>
        <taxon>Alcaligenes</taxon>
    </lineage>
</organism>
<dbReference type="InterPro" id="IPR032623">
    <property type="entry name" value="FecR_N"/>
</dbReference>
<dbReference type="Gene3D" id="2.60.120.1440">
    <property type="match status" value="1"/>
</dbReference>
<accession>A0A2U2BPF3</accession>
<feature type="transmembrane region" description="Helical" evidence="1">
    <location>
        <begin position="84"/>
        <end position="102"/>
    </location>
</feature>
<evidence type="ECO:0000313" key="4">
    <source>
        <dbReference type="EMBL" id="PWE15878.1"/>
    </source>
</evidence>
<sequence length="322" mass="35866">MSSSTGTIQHDLLKEAANWAMTFQYDTPSDSERQAFEQWRQKSSAHEEAWTRTQAVFHVFDQLPAEIGKDAVEKLDRRHKRRHTLRMLGTLLFAAPLGMLAVSQAPWRRWTADVATGTGERKPLVLPDGSQLVLNTRSAVNIAQSQTERRLHLLAGEILVTTQPDSFAVPRPFLVDTSAGLVRALGTRFSVRQLDGDMFRVAVLEHAVEVRPLAGSSRRVQAGEQADFDIRGVSTPRPLQDADVFWEQGILLAKDMRLEDVLAELGRYRSGVLRCDPTLSQLRVSGALSLKDTDAALASLAESLPLRIVTYSSYWVELVPQP</sequence>
<evidence type="ECO:0000259" key="3">
    <source>
        <dbReference type="Pfam" id="PF16220"/>
    </source>
</evidence>
<name>A0A2U2BPF3_ALCFA</name>
<dbReference type="GO" id="GO:0016989">
    <property type="term" value="F:sigma factor antagonist activity"/>
    <property type="evidence" value="ECO:0007669"/>
    <property type="project" value="TreeGrafter"/>
</dbReference>
<feature type="domain" description="FecR protein" evidence="2">
    <location>
        <begin position="113"/>
        <end position="209"/>
    </location>
</feature>
<dbReference type="Pfam" id="PF04773">
    <property type="entry name" value="FecR"/>
    <property type="match status" value="1"/>
</dbReference>
<dbReference type="AlphaFoldDB" id="A0A2U2BPF3"/>
<reference evidence="4 5" key="2">
    <citation type="submission" date="2018-05" db="EMBL/GenBank/DDBJ databases">
        <authorList>
            <person name="Lanie J.A."/>
            <person name="Ng W.-L."/>
            <person name="Kazmierczak K.M."/>
            <person name="Andrzejewski T.M."/>
            <person name="Davidsen T.M."/>
            <person name="Wayne K.J."/>
            <person name="Tettelin H."/>
            <person name="Glass J.I."/>
            <person name="Rusch D."/>
            <person name="Podicherti R."/>
            <person name="Tsui H.-C.T."/>
            <person name="Winkler M.E."/>
        </authorList>
    </citation>
    <scope>NUCLEOTIDE SEQUENCE [LARGE SCALE GENOMIC DNA]</scope>
    <source>
        <strain evidence="4 5">YBY</strain>
    </source>
</reference>
<reference evidence="4 5" key="1">
    <citation type="submission" date="2018-05" db="EMBL/GenBank/DDBJ databases">
        <title>Genome Sequence of an Efficient Indole-Degrading Bacterium, Alcaligenes sp.YBY.</title>
        <authorList>
            <person name="Yang B."/>
        </authorList>
    </citation>
    <scope>NUCLEOTIDE SEQUENCE [LARGE SCALE GENOMIC DNA]</scope>
    <source>
        <strain evidence="4 5">YBY</strain>
    </source>
</reference>
<keyword evidence="1" id="KW-0472">Membrane</keyword>
<dbReference type="Proteomes" id="UP000245216">
    <property type="component" value="Unassembled WGS sequence"/>
</dbReference>
<dbReference type="RefSeq" id="WP_109088424.1">
    <property type="nucleotide sequence ID" value="NZ_QEXO01000001.1"/>
</dbReference>
<dbReference type="EMBL" id="QEXO01000001">
    <property type="protein sequence ID" value="PWE15878.1"/>
    <property type="molecule type" value="Genomic_DNA"/>
</dbReference>
<dbReference type="InterPro" id="IPR006860">
    <property type="entry name" value="FecR"/>
</dbReference>